<name>A0A9D1FTU8_9FIRM</name>
<dbReference type="SUPFAM" id="SSF51445">
    <property type="entry name" value="(Trans)glycosidases"/>
    <property type="match status" value="1"/>
</dbReference>
<dbReference type="Gene3D" id="3.20.20.80">
    <property type="entry name" value="Glycosidases"/>
    <property type="match status" value="1"/>
</dbReference>
<comment type="caution">
    <text evidence="1">The sequence shown here is derived from an EMBL/GenBank/DDBJ whole genome shotgun (WGS) entry which is preliminary data.</text>
</comment>
<proteinExistence type="predicted"/>
<reference evidence="1" key="2">
    <citation type="journal article" date="2021" name="PeerJ">
        <title>Extensive microbial diversity within the chicken gut microbiome revealed by metagenomics and culture.</title>
        <authorList>
            <person name="Gilroy R."/>
            <person name="Ravi A."/>
            <person name="Getino M."/>
            <person name="Pursley I."/>
            <person name="Horton D.L."/>
            <person name="Alikhan N.F."/>
            <person name="Baker D."/>
            <person name="Gharbi K."/>
            <person name="Hall N."/>
            <person name="Watson M."/>
            <person name="Adriaenssens E.M."/>
            <person name="Foster-Nyarko E."/>
            <person name="Jarju S."/>
            <person name="Secka A."/>
            <person name="Antonio M."/>
            <person name="Oren A."/>
            <person name="Chaudhuri R.R."/>
            <person name="La Ragione R."/>
            <person name="Hildebrand F."/>
            <person name="Pallen M.J."/>
        </authorList>
    </citation>
    <scope>NUCLEOTIDE SEQUENCE</scope>
    <source>
        <strain evidence="1">6086</strain>
    </source>
</reference>
<dbReference type="EMBL" id="DVJM01000186">
    <property type="protein sequence ID" value="HIS79458.1"/>
    <property type="molecule type" value="Genomic_DNA"/>
</dbReference>
<organism evidence="1 2">
    <name type="scientific">Candidatus Caccousia stercoris</name>
    <dbReference type="NCBI Taxonomy" id="2840723"/>
    <lineage>
        <taxon>Bacteria</taxon>
        <taxon>Bacillati</taxon>
        <taxon>Bacillota</taxon>
        <taxon>Clostridia</taxon>
        <taxon>Eubacteriales</taxon>
        <taxon>Oscillospiraceae</taxon>
        <taxon>Oscillospiraceae incertae sedis</taxon>
        <taxon>Candidatus Caccousia</taxon>
    </lineage>
</organism>
<evidence type="ECO:0000313" key="1">
    <source>
        <dbReference type="EMBL" id="HIS79458.1"/>
    </source>
</evidence>
<dbReference type="AlphaFoldDB" id="A0A9D1FTU8"/>
<dbReference type="Proteomes" id="UP000824141">
    <property type="component" value="Unassembled WGS sequence"/>
</dbReference>
<accession>A0A9D1FTU8</accession>
<gene>
    <name evidence="1" type="ORF">IAD03_08820</name>
</gene>
<protein>
    <submittedName>
        <fullName evidence="1">Uncharacterized protein</fullName>
    </submittedName>
</protein>
<evidence type="ECO:0000313" key="2">
    <source>
        <dbReference type="Proteomes" id="UP000824141"/>
    </source>
</evidence>
<sequence>MKTKLSIDGDRFRINGSLVYSELPHADPSCHGLLMNARMIQGVFDDKAEPERFQRFGKHFSPEQNTDDLIAALPQWYAHGLRAITVGFQGGGPCFTVDNNTIENNPYAADGSSLDPRYLSRMEKLIRAADDEGMVVIVSLFYGAQTRFLRDDKAVMQAVKTAANWLRDQEFTNVILEVANEHDIPDFRRHPILYTEEGMVTLLEIARRESGGLPVGCSGTGGYFSFEVANTSDVILIHGNDQSPQRLYNLIQKAKAVRPKRPVVINEDSQAISRLPIAFREGVSWGYYNNMTKQEPPACWEITKGEDEFFARRLAELLGIPTKPMEQEDRFYLQGLEPHMTDQGKRWIRLASLYPEQIEYVEFYRNQEFVGRAYEDPFMLNSVGSNWLQQPFPETIQPGEVWTAKVFLFSGEIVEKTVRTEES</sequence>
<reference evidence="1" key="1">
    <citation type="submission" date="2020-10" db="EMBL/GenBank/DDBJ databases">
        <authorList>
            <person name="Gilroy R."/>
        </authorList>
    </citation>
    <scope>NUCLEOTIDE SEQUENCE</scope>
    <source>
        <strain evidence="1">6086</strain>
    </source>
</reference>
<dbReference type="InterPro" id="IPR017853">
    <property type="entry name" value="GH"/>
</dbReference>